<evidence type="ECO:0000256" key="6">
    <source>
        <dbReference type="PROSITE-ProRule" id="PRU00024"/>
    </source>
</evidence>
<dbReference type="PANTHER" id="PTHR25465">
    <property type="entry name" value="B-BOX DOMAIN CONTAINING"/>
    <property type="match status" value="1"/>
</dbReference>
<evidence type="ECO:0000313" key="11">
    <source>
        <dbReference type="Ensembl" id="ENSAMXP00005044042.1"/>
    </source>
</evidence>
<dbReference type="GO" id="GO:0045087">
    <property type="term" value="P:innate immune response"/>
    <property type="evidence" value="ECO:0007669"/>
    <property type="project" value="UniProtKB-KW"/>
</dbReference>
<dbReference type="InterPro" id="IPR001870">
    <property type="entry name" value="B30.2/SPRY"/>
</dbReference>
<keyword evidence="1" id="KW-0399">Innate immunity</keyword>
<dbReference type="SMART" id="SM00336">
    <property type="entry name" value="BBOX"/>
    <property type="match status" value="1"/>
</dbReference>
<sequence length="558" mass="63602">MAEASILVDQNQFSCSVCLDLLKNPVTIPCGHSYCMVCINGCWDQEDQRGVYSCPQCRETFSPRPVLRRNNMLAEVVEKLKKTEVRAASPAHCYAGAGDVECDFCTGRKLKAIKSCLVCLASYCETHLQPHYQSPAFKKHKLVKASKQLQEKICSQHDKLIEIYCRTDQQFICYLCTMDEHKGHDTVSAKTERTQKQLSAQSAVEDSERIFTELIRSIEKKRSEVTELIRDQEKTELSAAEELLEQLEQEITDLKRRNTELEQLSHTEDHIHFLQRFQSVSVFSGGEDSPSITVPHHHHHLSFDGVRKSLSDLKERLEEFCRKEISRVSAQDSFVPQSNLAAFPTAATSQIQRSSEPKRREDLLQSLPLQMTLPTEPKTREDFLQYFCWLTLDPNTVNQFLSLSENNRVVKFSWKGQPYSDHPERFTYWKQVLSKESVSGRCYWEVGLSSYAHVFVSVSYKGISRKGCSNAPGFGQTNQSWSLQCSLPLSFYHSNIKTEIPLPSSRIGVYVDHSAGTLSFYSVSDTMTLLHTVHTTFTQPLYAGFRVCRGELSLCDPQ</sequence>
<dbReference type="Ensembl" id="ENSAMXT00005047862.1">
    <property type="protein sequence ID" value="ENSAMXP00005044042.1"/>
    <property type="gene ID" value="ENSAMXG00005020462.1"/>
</dbReference>
<feature type="coiled-coil region" evidence="7">
    <location>
        <begin position="215"/>
        <end position="264"/>
    </location>
</feature>
<dbReference type="PROSITE" id="PS50119">
    <property type="entry name" value="ZF_BBOX"/>
    <property type="match status" value="1"/>
</dbReference>
<dbReference type="SMART" id="SM00589">
    <property type="entry name" value="PRY"/>
    <property type="match status" value="1"/>
</dbReference>
<evidence type="ECO:0000259" key="9">
    <source>
        <dbReference type="PROSITE" id="PS50119"/>
    </source>
</evidence>
<keyword evidence="5" id="KW-0391">Immunity</keyword>
<evidence type="ECO:0000256" key="7">
    <source>
        <dbReference type="SAM" id="Coils"/>
    </source>
</evidence>
<evidence type="ECO:0000256" key="3">
    <source>
        <dbReference type="ARBA" id="ARBA00022771"/>
    </source>
</evidence>
<dbReference type="InterPro" id="IPR001841">
    <property type="entry name" value="Znf_RING"/>
</dbReference>
<evidence type="ECO:0008006" key="13">
    <source>
        <dbReference type="Google" id="ProtNLM"/>
    </source>
</evidence>
<keyword evidence="7" id="KW-0175">Coiled coil</keyword>
<reference evidence="11" key="1">
    <citation type="submission" date="2025-08" db="UniProtKB">
        <authorList>
            <consortium name="Ensembl"/>
        </authorList>
    </citation>
    <scope>IDENTIFICATION</scope>
</reference>
<evidence type="ECO:0000256" key="4">
    <source>
        <dbReference type="ARBA" id="ARBA00022833"/>
    </source>
</evidence>
<dbReference type="InterPro" id="IPR043136">
    <property type="entry name" value="B30.2/SPRY_sf"/>
</dbReference>
<feature type="domain" description="RING-type" evidence="8">
    <location>
        <begin position="15"/>
        <end position="58"/>
    </location>
</feature>
<dbReference type="SMART" id="SM00184">
    <property type="entry name" value="RING"/>
    <property type="match status" value="1"/>
</dbReference>
<keyword evidence="2" id="KW-0479">Metal-binding</keyword>
<feature type="domain" description="B box-type" evidence="9">
    <location>
        <begin position="149"/>
        <end position="189"/>
    </location>
</feature>
<dbReference type="PROSITE" id="PS50089">
    <property type="entry name" value="ZF_RING_2"/>
    <property type="match status" value="1"/>
</dbReference>
<protein>
    <recommendedName>
        <fullName evidence="13">Tripartite motif-containing protein 16-like</fullName>
    </recommendedName>
</protein>
<dbReference type="Pfam" id="PF13765">
    <property type="entry name" value="PRY"/>
    <property type="match status" value="1"/>
</dbReference>
<name>A0A8B9RHR5_ASTMX</name>
<dbReference type="Gene3D" id="2.60.120.920">
    <property type="match status" value="1"/>
</dbReference>
<dbReference type="CDD" id="cd19769">
    <property type="entry name" value="Bbox2_TRIM16-like"/>
    <property type="match status" value="1"/>
</dbReference>
<dbReference type="InterPro" id="IPR003877">
    <property type="entry name" value="SPRY_dom"/>
</dbReference>
<dbReference type="SUPFAM" id="SSF49899">
    <property type="entry name" value="Concanavalin A-like lectins/glucanases"/>
    <property type="match status" value="1"/>
</dbReference>
<dbReference type="GO" id="GO:0005737">
    <property type="term" value="C:cytoplasm"/>
    <property type="evidence" value="ECO:0007669"/>
    <property type="project" value="UniProtKB-ARBA"/>
</dbReference>
<evidence type="ECO:0000256" key="2">
    <source>
        <dbReference type="ARBA" id="ARBA00022723"/>
    </source>
</evidence>
<dbReference type="Proteomes" id="UP000694621">
    <property type="component" value="Unplaced"/>
</dbReference>
<evidence type="ECO:0000256" key="1">
    <source>
        <dbReference type="ARBA" id="ARBA00022588"/>
    </source>
</evidence>
<dbReference type="GO" id="GO:0008270">
    <property type="term" value="F:zinc ion binding"/>
    <property type="evidence" value="ECO:0007669"/>
    <property type="project" value="UniProtKB-KW"/>
</dbReference>
<dbReference type="Gene3D" id="3.30.40.10">
    <property type="entry name" value="Zinc/RING finger domain, C3HC4 (zinc finger)"/>
    <property type="match status" value="1"/>
</dbReference>
<dbReference type="PROSITE" id="PS00518">
    <property type="entry name" value="ZF_RING_1"/>
    <property type="match status" value="1"/>
</dbReference>
<accession>A0A8B9RHR5</accession>
<dbReference type="Gene3D" id="4.10.830.40">
    <property type="match status" value="1"/>
</dbReference>
<evidence type="ECO:0000259" key="8">
    <source>
        <dbReference type="PROSITE" id="PS50089"/>
    </source>
</evidence>
<evidence type="ECO:0000256" key="5">
    <source>
        <dbReference type="ARBA" id="ARBA00022859"/>
    </source>
</evidence>
<evidence type="ECO:0000313" key="12">
    <source>
        <dbReference type="Proteomes" id="UP000694621"/>
    </source>
</evidence>
<dbReference type="InterPro" id="IPR003879">
    <property type="entry name" value="Butyrophylin_SPRY"/>
</dbReference>
<dbReference type="Pfam" id="PF25600">
    <property type="entry name" value="TRIM_CC"/>
    <property type="match status" value="1"/>
</dbReference>
<dbReference type="Pfam" id="PF00622">
    <property type="entry name" value="SPRY"/>
    <property type="match status" value="1"/>
</dbReference>
<dbReference type="Gene3D" id="3.30.160.60">
    <property type="entry name" value="Classic Zinc Finger"/>
    <property type="match status" value="1"/>
</dbReference>
<dbReference type="Pfam" id="PF15227">
    <property type="entry name" value="zf-C3HC4_4"/>
    <property type="match status" value="1"/>
</dbReference>
<dbReference type="PRINTS" id="PR01407">
    <property type="entry name" value="BUTYPHLNCDUF"/>
</dbReference>
<dbReference type="InterPro" id="IPR006574">
    <property type="entry name" value="PRY"/>
</dbReference>
<feature type="domain" description="B30.2/SPRY" evidence="10">
    <location>
        <begin position="369"/>
        <end position="558"/>
    </location>
</feature>
<dbReference type="PROSITE" id="PS50188">
    <property type="entry name" value="B302_SPRY"/>
    <property type="match status" value="1"/>
</dbReference>
<dbReference type="InterPro" id="IPR017907">
    <property type="entry name" value="Znf_RING_CS"/>
</dbReference>
<dbReference type="SUPFAM" id="SSF57850">
    <property type="entry name" value="RING/U-box"/>
    <property type="match status" value="1"/>
</dbReference>
<keyword evidence="3 6" id="KW-0863">Zinc-finger</keyword>
<dbReference type="Pfam" id="PF00643">
    <property type="entry name" value="zf-B_box"/>
    <property type="match status" value="1"/>
</dbReference>
<dbReference type="InterPro" id="IPR013083">
    <property type="entry name" value="Znf_RING/FYVE/PHD"/>
</dbReference>
<dbReference type="InterPro" id="IPR058030">
    <property type="entry name" value="TRIM8/14/16/25/29/45/65_CC"/>
</dbReference>
<dbReference type="CDD" id="cd16040">
    <property type="entry name" value="SPRY_PRY_SNTX"/>
    <property type="match status" value="1"/>
</dbReference>
<keyword evidence="4" id="KW-0862">Zinc</keyword>
<proteinExistence type="predicted"/>
<dbReference type="InterPro" id="IPR000315">
    <property type="entry name" value="Znf_B-box"/>
</dbReference>
<dbReference type="SUPFAM" id="SSF57845">
    <property type="entry name" value="B-box zinc-binding domain"/>
    <property type="match status" value="1"/>
</dbReference>
<dbReference type="InterPro" id="IPR051051">
    <property type="entry name" value="E3_ubiq-ligase_TRIM/RNF"/>
</dbReference>
<organism evidence="11 12">
    <name type="scientific">Astyanax mexicanus</name>
    <name type="common">Blind cave fish</name>
    <name type="synonym">Astyanax fasciatus mexicanus</name>
    <dbReference type="NCBI Taxonomy" id="7994"/>
    <lineage>
        <taxon>Eukaryota</taxon>
        <taxon>Metazoa</taxon>
        <taxon>Chordata</taxon>
        <taxon>Craniata</taxon>
        <taxon>Vertebrata</taxon>
        <taxon>Euteleostomi</taxon>
        <taxon>Actinopterygii</taxon>
        <taxon>Neopterygii</taxon>
        <taxon>Teleostei</taxon>
        <taxon>Ostariophysi</taxon>
        <taxon>Characiformes</taxon>
        <taxon>Characoidei</taxon>
        <taxon>Acestrorhamphidae</taxon>
        <taxon>Acestrorhamphinae</taxon>
        <taxon>Astyanax</taxon>
    </lineage>
</organism>
<dbReference type="SMART" id="SM00449">
    <property type="entry name" value="SPRY"/>
    <property type="match status" value="1"/>
</dbReference>
<dbReference type="InterPro" id="IPR013320">
    <property type="entry name" value="ConA-like_dom_sf"/>
</dbReference>
<dbReference type="PANTHER" id="PTHR25465:SF5">
    <property type="entry name" value="E3 UBIQUITIN_ISG15 LIGASE TRIM25-RELATED"/>
    <property type="match status" value="1"/>
</dbReference>
<evidence type="ECO:0000259" key="10">
    <source>
        <dbReference type="PROSITE" id="PS50188"/>
    </source>
</evidence>
<dbReference type="AlphaFoldDB" id="A0A8B9RHR5"/>